<evidence type="ECO:0000256" key="1">
    <source>
        <dbReference type="SAM" id="MobiDB-lite"/>
    </source>
</evidence>
<sequence length="134" mass="15064">MKLFSLSYSVIFIFVISIGLSSCSKGFNTPSRAQKNAKRNPTTGKDETSKKGYYSNPFKGGTRGALQKYKRKKQKRLFRNGSGAYKNNKNGKSRFKMKRTISKSRLKSSGSNYKRKGGGGGSRKNNNLFKTRKK</sequence>
<feature type="compositionally biased region" description="Polar residues" evidence="1">
    <location>
        <begin position="28"/>
        <end position="43"/>
    </location>
</feature>
<proteinExistence type="predicted"/>
<feature type="compositionally biased region" description="Basic residues" evidence="1">
    <location>
        <begin position="89"/>
        <end position="106"/>
    </location>
</feature>
<evidence type="ECO:0008006" key="4">
    <source>
        <dbReference type="Google" id="ProtNLM"/>
    </source>
</evidence>
<evidence type="ECO:0000313" key="3">
    <source>
        <dbReference type="Proteomes" id="UP000470771"/>
    </source>
</evidence>
<organism evidence="2 3">
    <name type="scientific">Acidiluteibacter ferrifornacis</name>
    <dbReference type="NCBI Taxonomy" id="2692424"/>
    <lineage>
        <taxon>Bacteria</taxon>
        <taxon>Pseudomonadati</taxon>
        <taxon>Bacteroidota</taxon>
        <taxon>Flavobacteriia</taxon>
        <taxon>Flavobacteriales</taxon>
        <taxon>Cryomorphaceae</taxon>
        <taxon>Acidiluteibacter</taxon>
    </lineage>
</organism>
<dbReference type="AlphaFoldDB" id="A0A6N9NGJ5"/>
<feature type="compositionally biased region" description="Basic residues" evidence="1">
    <location>
        <begin position="68"/>
        <end position="78"/>
    </location>
</feature>
<evidence type="ECO:0000313" key="2">
    <source>
        <dbReference type="EMBL" id="NBG64949.1"/>
    </source>
</evidence>
<gene>
    <name evidence="2" type="ORF">GQN54_02390</name>
</gene>
<name>A0A6N9NGJ5_9FLAO</name>
<dbReference type="PROSITE" id="PS51257">
    <property type="entry name" value="PROKAR_LIPOPROTEIN"/>
    <property type="match status" value="1"/>
</dbReference>
<comment type="caution">
    <text evidence="2">The sequence shown here is derived from an EMBL/GenBank/DDBJ whole genome shotgun (WGS) entry which is preliminary data.</text>
</comment>
<dbReference type="Proteomes" id="UP000470771">
    <property type="component" value="Unassembled WGS sequence"/>
</dbReference>
<reference evidence="2 3" key="1">
    <citation type="submission" date="2019-12" db="EMBL/GenBank/DDBJ databases">
        <authorList>
            <person name="Zhao J."/>
        </authorList>
    </citation>
    <scope>NUCLEOTIDE SEQUENCE [LARGE SCALE GENOMIC DNA]</scope>
    <source>
        <strain evidence="2 3">S-15</strain>
    </source>
</reference>
<dbReference type="RefSeq" id="WP_160631577.1">
    <property type="nucleotide sequence ID" value="NZ_WWNE01000003.1"/>
</dbReference>
<accession>A0A6N9NGJ5</accession>
<dbReference type="EMBL" id="WWNE01000003">
    <property type="protein sequence ID" value="NBG64949.1"/>
    <property type="molecule type" value="Genomic_DNA"/>
</dbReference>
<feature type="region of interest" description="Disordered" evidence="1">
    <location>
        <begin position="28"/>
        <end position="134"/>
    </location>
</feature>
<keyword evidence="3" id="KW-1185">Reference proteome</keyword>
<protein>
    <recommendedName>
        <fullName evidence="4">Lipoprotein</fullName>
    </recommendedName>
</protein>